<reference evidence="2" key="1">
    <citation type="journal article" date="2016" name="Gigascience">
        <title>De novo construction of an expanded transcriptome assembly for the western tarnished plant bug, Lygus hesperus.</title>
        <authorList>
            <person name="Tassone E.E."/>
            <person name="Geib S.M."/>
            <person name="Hall B."/>
            <person name="Fabrick J.A."/>
            <person name="Brent C.S."/>
            <person name="Hull J.J."/>
        </authorList>
    </citation>
    <scope>NUCLEOTIDE SEQUENCE</scope>
</reference>
<feature type="region of interest" description="Disordered" evidence="1">
    <location>
        <begin position="50"/>
        <end position="81"/>
    </location>
</feature>
<dbReference type="AlphaFoldDB" id="A0A146LTH0"/>
<protein>
    <submittedName>
        <fullName evidence="2">Uncharacterized protein</fullName>
    </submittedName>
</protein>
<sequence>RGAPAPPSVNIGPPVRSGQSPPTRPTDTPSRSGRGPSFLLVCQCLKNWRRPNSQDSRDPDISRIRPSRNAKESYEKRPPRTMCHNTLEAEADGSQALNGMTKGLQNGHPHRSGYNSLGHVKRPHLRIIGFLSFSAIVTTFYILGSLSSSGYISLIRQTEDIDPADKSTFFDYINSTSNLEKTGYLVYSPSCRIPDTPPFHESIRKLYEKQKPISCSSLPLLTSVSRAGDSHMHVLHLHKRHFRRYNDGSSPTCCYNLITRKDLPPDTTNEKSDDVVKFSKCINFNDDVTFSGDEQFVRVQCTVKRGKKIINVYTNLHAFIGQKVRVEEKMRDAFEKMLNTGEKTMSIMIVGIDSISRQNMVRTMPKTVDYLGQNGWYDLKGYNKMDDNTFPNLVAILAGMTYKQIVNLCFPSNKTPMDNCPLIWKNFSDSGYITAYAEDEPTIGTFNYHKRGFVQSPTDYYLRPFMLAAEKSVKTKLHSGLIICLGPMKSADHILDYSLDFATAFSQYPTFSLYWMNGFSHNDLNTPTTMDNDMVTYLKRLSNSGALNTTMVILLSDHGMRFGKIRETYIGYLEERLPFIYFSLPEWFKTAYPSKVDNLVKNAHRLTSPFDVHMTLQDVLGVKKTAEGCPKCQSLFEEVPWNRSCLDAGITEHWCTCAEYKTLSTESSPVRVIAKFVVDQINDIAANYSRFLQNGTSCSKLRAKRVLSMRSKVFSKSSGYQEYVILVQTVPGDALFEATISHNYTFKIVDTVSRINSYSKQSTCMNDAYAKKYCYCLKDSPSRTTPRVTNTTDS</sequence>
<evidence type="ECO:0000256" key="1">
    <source>
        <dbReference type="SAM" id="MobiDB-lite"/>
    </source>
</evidence>
<feature type="region of interest" description="Disordered" evidence="1">
    <location>
        <begin position="1"/>
        <end position="37"/>
    </location>
</feature>
<dbReference type="CDD" id="cd16021">
    <property type="entry name" value="ALP_like"/>
    <property type="match status" value="1"/>
</dbReference>
<dbReference type="SUPFAM" id="SSF53649">
    <property type="entry name" value="Alkaline phosphatase-like"/>
    <property type="match status" value="1"/>
</dbReference>
<dbReference type="PANTHER" id="PTHR10974:SF9">
    <property type="entry name" value="DUF229 DOMAIN CONTAINING PROTEIN-RELATED"/>
    <property type="match status" value="1"/>
</dbReference>
<proteinExistence type="predicted"/>
<dbReference type="FunFam" id="3.40.720.10:FF:000017">
    <property type="entry name" value="Predicted protein"/>
    <property type="match status" value="1"/>
</dbReference>
<name>A0A146LTH0_LYGHE</name>
<evidence type="ECO:0000313" key="2">
    <source>
        <dbReference type="EMBL" id="JAQ10425.1"/>
    </source>
</evidence>
<feature type="compositionally biased region" description="Low complexity" evidence="1">
    <location>
        <begin position="25"/>
        <end position="34"/>
    </location>
</feature>
<dbReference type="EMBL" id="GDHC01008204">
    <property type="protein sequence ID" value="JAQ10425.1"/>
    <property type="molecule type" value="Transcribed_RNA"/>
</dbReference>
<gene>
    <name evidence="2" type="ORF">g.90156</name>
</gene>
<dbReference type="Gene3D" id="3.40.720.10">
    <property type="entry name" value="Alkaline Phosphatase, subunit A"/>
    <property type="match status" value="1"/>
</dbReference>
<accession>A0A146LTH0</accession>
<dbReference type="InterPro" id="IPR017850">
    <property type="entry name" value="Alkaline_phosphatase_core_sf"/>
</dbReference>
<dbReference type="InterPro" id="IPR004245">
    <property type="entry name" value="DUF229"/>
</dbReference>
<feature type="non-terminal residue" evidence="2">
    <location>
        <position position="1"/>
    </location>
</feature>
<dbReference type="GO" id="GO:0005615">
    <property type="term" value="C:extracellular space"/>
    <property type="evidence" value="ECO:0007669"/>
    <property type="project" value="TreeGrafter"/>
</dbReference>
<feature type="compositionally biased region" description="Basic and acidic residues" evidence="1">
    <location>
        <begin position="55"/>
        <end position="78"/>
    </location>
</feature>
<dbReference type="Pfam" id="PF02995">
    <property type="entry name" value="DUF229"/>
    <property type="match status" value="1"/>
</dbReference>
<organism evidence="2">
    <name type="scientific">Lygus hesperus</name>
    <name type="common">Western plant bug</name>
    <dbReference type="NCBI Taxonomy" id="30085"/>
    <lineage>
        <taxon>Eukaryota</taxon>
        <taxon>Metazoa</taxon>
        <taxon>Ecdysozoa</taxon>
        <taxon>Arthropoda</taxon>
        <taxon>Hexapoda</taxon>
        <taxon>Insecta</taxon>
        <taxon>Pterygota</taxon>
        <taxon>Neoptera</taxon>
        <taxon>Paraneoptera</taxon>
        <taxon>Hemiptera</taxon>
        <taxon>Heteroptera</taxon>
        <taxon>Panheteroptera</taxon>
        <taxon>Cimicomorpha</taxon>
        <taxon>Miridae</taxon>
        <taxon>Mirini</taxon>
        <taxon>Lygus</taxon>
    </lineage>
</organism>
<dbReference type="PANTHER" id="PTHR10974">
    <property type="entry name" value="FI08016P-RELATED"/>
    <property type="match status" value="1"/>
</dbReference>